<keyword evidence="10" id="KW-0406">Ion transport</keyword>
<dbReference type="EMBL" id="BSOG01000001">
    <property type="protein sequence ID" value="GLR11825.1"/>
    <property type="molecule type" value="Genomic_DNA"/>
</dbReference>
<feature type="transmembrane region" description="Helical" evidence="13">
    <location>
        <begin position="110"/>
        <end position="133"/>
    </location>
</feature>
<feature type="domain" description="RCK N-terminal" evidence="14">
    <location>
        <begin position="395"/>
        <end position="511"/>
    </location>
</feature>
<keyword evidence="16" id="KW-1185">Reference proteome</keyword>
<keyword evidence="3" id="KW-0813">Transport</keyword>
<comment type="similarity">
    <text evidence="2">Belongs to the monovalent cation:proton antiporter 2 (CPA2) transporter (TC 2.A.37) family.</text>
</comment>
<evidence type="ECO:0000259" key="14">
    <source>
        <dbReference type="PROSITE" id="PS51201"/>
    </source>
</evidence>
<evidence type="ECO:0000256" key="7">
    <source>
        <dbReference type="ARBA" id="ARBA00022692"/>
    </source>
</evidence>
<evidence type="ECO:0000256" key="2">
    <source>
        <dbReference type="ARBA" id="ARBA00005551"/>
    </source>
</evidence>
<evidence type="ECO:0000313" key="15">
    <source>
        <dbReference type="EMBL" id="GLR11825.1"/>
    </source>
</evidence>
<dbReference type="InterPro" id="IPR036291">
    <property type="entry name" value="NAD(P)-bd_dom_sf"/>
</dbReference>
<dbReference type="PROSITE" id="PS51201">
    <property type="entry name" value="RCK_N"/>
    <property type="match status" value="1"/>
</dbReference>
<feature type="transmembrane region" description="Helical" evidence="13">
    <location>
        <begin position="145"/>
        <end position="167"/>
    </location>
</feature>
<gene>
    <name evidence="15" type="primary">kefB</name>
    <name evidence="15" type="ORF">GCM10007907_06150</name>
</gene>
<keyword evidence="6" id="KW-0633">Potassium transport</keyword>
<dbReference type="NCBIfam" id="TIGR00932">
    <property type="entry name" value="2a37"/>
    <property type="match status" value="1"/>
</dbReference>
<keyword evidence="5" id="KW-1003">Cell membrane</keyword>
<dbReference type="InterPro" id="IPR004771">
    <property type="entry name" value="K/H_exchanger"/>
</dbReference>
<dbReference type="Pfam" id="PF02254">
    <property type="entry name" value="TrkA_N"/>
    <property type="match status" value="1"/>
</dbReference>
<feature type="transmembrane region" description="Helical" evidence="13">
    <location>
        <begin position="261"/>
        <end position="282"/>
    </location>
</feature>
<evidence type="ECO:0000313" key="16">
    <source>
        <dbReference type="Proteomes" id="UP001156706"/>
    </source>
</evidence>
<evidence type="ECO:0000256" key="8">
    <source>
        <dbReference type="ARBA" id="ARBA00022958"/>
    </source>
</evidence>
<keyword evidence="4" id="KW-0050">Antiport</keyword>
<sequence>MSLLSQGVVLLASAVVAVPLLKRLGLASVLGYLAAGVAIGPWGLGLIAQPDAILHTTEFGVVLLLFIIGLELQPSRLWVLRRAVFGLGGAQVLLTSLLLALLAWLLGLPWLAAIVAGLALSLSSTAFVLQMLAEKNQLTTRHGRDGFAVLLFQDLAVIPLLAILPLLSPLASTASRPPAWVSLAAVAGVVLGGRFVLRTLLRKVAKANSHELFVMATLLIVMATAWGMEAAGLSLSLGAFLAGVLLADSEYRHELEANIEPFKGVLLGLFFVAVGMAANLGLLLAQPLLLLGLALGLIVVKAAVLLLIGRMAGMEGRTQRRFAVYLAQGGEFAFVLLTLAVGQHLMDKATADLLAMVVTLSMAMTPFVVLLHERWIAPRLDEQTVREFDQIKSDQHRVIIAGFGRFGQIVARVLRMRKIPATVLEHSFEQVDFVRRFGNRIHYGDASRLDVLRAAGAADAELFVLAIDDVEASLRTAETVREHFPHLKIYARARNRFHYYRLRDLGVTVATRETFAASLEMAGGVLQGLGVSSVGAASTLAAFRAHDEALLDKQYAVHHDETQLMQTARDAAQELEGLFESDGEKDAPSTNGAPDIEDMRSWGA</sequence>
<feature type="transmembrane region" description="Helical" evidence="13">
    <location>
        <begin position="179"/>
        <end position="197"/>
    </location>
</feature>
<evidence type="ECO:0000256" key="1">
    <source>
        <dbReference type="ARBA" id="ARBA00004141"/>
    </source>
</evidence>
<feature type="transmembrane region" description="Helical" evidence="13">
    <location>
        <begin position="84"/>
        <end position="104"/>
    </location>
</feature>
<dbReference type="InterPro" id="IPR003148">
    <property type="entry name" value="RCK_N"/>
</dbReference>
<dbReference type="PANTHER" id="PTHR46157:SF4">
    <property type="entry name" value="K(+) EFFLUX ANTIPORTER 3, CHLOROPLASTIC"/>
    <property type="match status" value="1"/>
</dbReference>
<feature type="transmembrane region" description="Helical" evidence="13">
    <location>
        <begin position="288"/>
        <end position="310"/>
    </location>
</feature>
<accession>A0ABQ5YA43</accession>
<evidence type="ECO:0000256" key="11">
    <source>
        <dbReference type="ARBA" id="ARBA00023136"/>
    </source>
</evidence>
<comment type="caution">
    <text evidence="15">The sequence shown here is derived from an EMBL/GenBank/DDBJ whole genome shotgun (WGS) entry which is preliminary data.</text>
</comment>
<dbReference type="SUPFAM" id="SSF51735">
    <property type="entry name" value="NAD(P)-binding Rossmann-fold domains"/>
    <property type="match status" value="1"/>
</dbReference>
<dbReference type="InterPro" id="IPR006036">
    <property type="entry name" value="K_uptake_TrkA"/>
</dbReference>
<keyword evidence="9 13" id="KW-1133">Transmembrane helix</keyword>
<feature type="transmembrane region" description="Helical" evidence="13">
    <location>
        <begin position="322"/>
        <end position="341"/>
    </location>
</feature>
<keyword evidence="7 13" id="KW-0812">Transmembrane</keyword>
<feature type="region of interest" description="Disordered" evidence="12">
    <location>
        <begin position="577"/>
        <end position="604"/>
    </location>
</feature>
<keyword evidence="8" id="KW-0630">Potassium</keyword>
<dbReference type="InterPro" id="IPR038770">
    <property type="entry name" value="Na+/solute_symporter_sf"/>
</dbReference>
<dbReference type="RefSeq" id="WP_284194966.1">
    <property type="nucleotide sequence ID" value="NZ_BSOG01000001.1"/>
</dbReference>
<evidence type="ECO:0000256" key="5">
    <source>
        <dbReference type="ARBA" id="ARBA00022475"/>
    </source>
</evidence>
<evidence type="ECO:0000256" key="12">
    <source>
        <dbReference type="SAM" id="MobiDB-lite"/>
    </source>
</evidence>
<feature type="transmembrane region" description="Helical" evidence="13">
    <location>
        <begin position="209"/>
        <end position="226"/>
    </location>
</feature>
<reference evidence="16" key="1">
    <citation type="journal article" date="2019" name="Int. J. Syst. Evol. Microbiol.">
        <title>The Global Catalogue of Microorganisms (GCM) 10K type strain sequencing project: providing services to taxonomists for standard genome sequencing and annotation.</title>
        <authorList>
            <consortium name="The Broad Institute Genomics Platform"/>
            <consortium name="The Broad Institute Genome Sequencing Center for Infectious Disease"/>
            <person name="Wu L."/>
            <person name="Ma J."/>
        </authorList>
    </citation>
    <scope>NUCLEOTIDE SEQUENCE [LARGE SCALE GENOMIC DNA]</scope>
    <source>
        <strain evidence="16">NBRC 110044</strain>
    </source>
</reference>
<keyword evidence="11 13" id="KW-0472">Membrane</keyword>
<name>A0ABQ5YA43_9NEIS</name>
<dbReference type="Pfam" id="PF00999">
    <property type="entry name" value="Na_H_Exchanger"/>
    <property type="match status" value="1"/>
</dbReference>
<proteinExistence type="inferred from homology"/>
<feature type="transmembrane region" description="Helical" evidence="13">
    <location>
        <begin position="232"/>
        <end position="249"/>
    </location>
</feature>
<dbReference type="Proteomes" id="UP001156706">
    <property type="component" value="Unassembled WGS sequence"/>
</dbReference>
<feature type="transmembrane region" description="Helical" evidence="13">
    <location>
        <begin position="353"/>
        <end position="371"/>
    </location>
</feature>
<evidence type="ECO:0000256" key="3">
    <source>
        <dbReference type="ARBA" id="ARBA00022448"/>
    </source>
</evidence>
<evidence type="ECO:0000256" key="10">
    <source>
        <dbReference type="ARBA" id="ARBA00023065"/>
    </source>
</evidence>
<evidence type="ECO:0000256" key="6">
    <source>
        <dbReference type="ARBA" id="ARBA00022538"/>
    </source>
</evidence>
<evidence type="ECO:0000256" key="13">
    <source>
        <dbReference type="SAM" id="Phobius"/>
    </source>
</evidence>
<comment type="subcellular location">
    <subcellularLocation>
        <location evidence="1">Membrane</location>
        <topology evidence="1">Multi-pass membrane protein</topology>
    </subcellularLocation>
</comment>
<dbReference type="InterPro" id="IPR006153">
    <property type="entry name" value="Cation/H_exchanger_TM"/>
</dbReference>
<dbReference type="PRINTS" id="PR00335">
    <property type="entry name" value="KUPTAKETRKA"/>
</dbReference>
<evidence type="ECO:0000256" key="4">
    <source>
        <dbReference type="ARBA" id="ARBA00022449"/>
    </source>
</evidence>
<dbReference type="Gene3D" id="3.40.50.720">
    <property type="entry name" value="NAD(P)-binding Rossmann-like Domain"/>
    <property type="match status" value="1"/>
</dbReference>
<feature type="transmembrane region" description="Helical" evidence="13">
    <location>
        <begin position="52"/>
        <end position="72"/>
    </location>
</feature>
<dbReference type="Gene3D" id="1.20.1530.20">
    <property type="match status" value="1"/>
</dbReference>
<evidence type="ECO:0000256" key="9">
    <source>
        <dbReference type="ARBA" id="ARBA00022989"/>
    </source>
</evidence>
<organism evidence="15 16">
    <name type="scientific">Chitinimonas prasina</name>
    <dbReference type="NCBI Taxonomy" id="1434937"/>
    <lineage>
        <taxon>Bacteria</taxon>
        <taxon>Pseudomonadati</taxon>
        <taxon>Pseudomonadota</taxon>
        <taxon>Betaproteobacteria</taxon>
        <taxon>Neisseriales</taxon>
        <taxon>Chitinibacteraceae</taxon>
        <taxon>Chitinimonas</taxon>
    </lineage>
</organism>
<dbReference type="PANTHER" id="PTHR46157">
    <property type="entry name" value="K(+) EFFLUX ANTIPORTER 3, CHLOROPLASTIC"/>
    <property type="match status" value="1"/>
</dbReference>
<protein>
    <submittedName>
        <fullName evidence="15">Potassium transporter</fullName>
    </submittedName>
</protein>